<dbReference type="GO" id="GO:0015031">
    <property type="term" value="P:protein transport"/>
    <property type="evidence" value="ECO:0007669"/>
    <property type="project" value="UniProtKB-UniRule"/>
</dbReference>
<evidence type="ECO:0000256" key="5">
    <source>
        <dbReference type="ARBA" id="ARBA00022927"/>
    </source>
</evidence>
<gene>
    <name evidence="8" type="ORF">FA10DRAFT_270107</name>
</gene>
<dbReference type="AlphaFoldDB" id="A0A316YCC9"/>
<evidence type="ECO:0000259" key="7">
    <source>
        <dbReference type="PROSITE" id="PS51314"/>
    </source>
</evidence>
<keyword evidence="9" id="KW-1185">Reference proteome</keyword>
<sequence length="101" mass="10093">MLATLGQSAARLHDRSESFASAFVEGLPLDVVAAGHAEVAGIAAGSGAGAGSGTGAGAGAAAGTSNGQEVDAAFVRQYRSMRTVYHKRNIMADRWAKGSVS</sequence>
<accession>A0A316YCC9</accession>
<dbReference type="GeneID" id="37044916"/>
<dbReference type="InParanoid" id="A0A316YCC9"/>
<organism evidence="8 9">
    <name type="scientific">Acaromyces ingoldii</name>
    <dbReference type="NCBI Taxonomy" id="215250"/>
    <lineage>
        <taxon>Eukaryota</taxon>
        <taxon>Fungi</taxon>
        <taxon>Dikarya</taxon>
        <taxon>Basidiomycota</taxon>
        <taxon>Ustilaginomycotina</taxon>
        <taxon>Exobasidiomycetes</taxon>
        <taxon>Exobasidiales</taxon>
        <taxon>Cryptobasidiaceae</taxon>
        <taxon>Acaromyces</taxon>
    </lineage>
</organism>
<proteinExistence type="inferred from homology"/>
<evidence type="ECO:0000313" key="9">
    <source>
        <dbReference type="Proteomes" id="UP000245768"/>
    </source>
</evidence>
<dbReference type="GO" id="GO:0000813">
    <property type="term" value="C:ESCRT I complex"/>
    <property type="evidence" value="ECO:0007669"/>
    <property type="project" value="UniProtKB-ARBA"/>
</dbReference>
<name>A0A316YCC9_9BASI</name>
<keyword evidence="3 6" id="KW-0813">Transport</keyword>
<evidence type="ECO:0000256" key="2">
    <source>
        <dbReference type="ARBA" id="ARBA00007617"/>
    </source>
</evidence>
<evidence type="ECO:0000256" key="4">
    <source>
        <dbReference type="ARBA" id="ARBA00022753"/>
    </source>
</evidence>
<dbReference type="EMBL" id="KZ819644">
    <property type="protein sequence ID" value="PWN86544.1"/>
    <property type="molecule type" value="Genomic_DNA"/>
</dbReference>
<evidence type="ECO:0000256" key="1">
    <source>
        <dbReference type="ARBA" id="ARBA00004177"/>
    </source>
</evidence>
<dbReference type="RefSeq" id="XP_025373742.1">
    <property type="nucleotide sequence ID" value="XM_025523000.1"/>
</dbReference>
<keyword evidence="5 6" id="KW-0653">Protein transport</keyword>
<comment type="similarity">
    <text evidence="2">Belongs to the VPS37 family.</text>
</comment>
<dbReference type="OrthoDB" id="10260857at2759"/>
<evidence type="ECO:0000256" key="6">
    <source>
        <dbReference type="PROSITE-ProRule" id="PRU00646"/>
    </source>
</evidence>
<protein>
    <recommendedName>
        <fullName evidence="7">VPS37 C-terminal domain-containing protein</fullName>
    </recommendedName>
</protein>
<evidence type="ECO:0000256" key="3">
    <source>
        <dbReference type="ARBA" id="ARBA00022448"/>
    </source>
</evidence>
<comment type="subcellular location">
    <subcellularLocation>
        <location evidence="1">Endosome</location>
    </subcellularLocation>
</comment>
<dbReference type="Proteomes" id="UP000245768">
    <property type="component" value="Unassembled WGS sequence"/>
</dbReference>
<dbReference type="STRING" id="215250.A0A316YCC9"/>
<reference evidence="8 9" key="1">
    <citation type="journal article" date="2018" name="Mol. Biol. Evol.">
        <title>Broad Genomic Sampling Reveals a Smut Pathogenic Ancestry of the Fungal Clade Ustilaginomycotina.</title>
        <authorList>
            <person name="Kijpornyongpan T."/>
            <person name="Mondo S.J."/>
            <person name="Barry K."/>
            <person name="Sandor L."/>
            <person name="Lee J."/>
            <person name="Lipzen A."/>
            <person name="Pangilinan J."/>
            <person name="LaButti K."/>
            <person name="Hainaut M."/>
            <person name="Henrissat B."/>
            <person name="Grigoriev I.V."/>
            <person name="Spatafora J.W."/>
            <person name="Aime M.C."/>
        </authorList>
    </citation>
    <scope>NUCLEOTIDE SEQUENCE [LARGE SCALE GENOMIC DNA]</scope>
    <source>
        <strain evidence="8 9">MCA 4198</strain>
    </source>
</reference>
<keyword evidence="4" id="KW-0967">Endosome</keyword>
<feature type="domain" description="VPS37 C-terminal" evidence="7">
    <location>
        <begin position="1"/>
        <end position="101"/>
    </location>
</feature>
<dbReference type="PROSITE" id="PS51314">
    <property type="entry name" value="VPS37_C"/>
    <property type="match status" value="1"/>
</dbReference>
<dbReference type="InterPro" id="IPR009851">
    <property type="entry name" value="Mod_r"/>
</dbReference>
<evidence type="ECO:0000313" key="8">
    <source>
        <dbReference type="EMBL" id="PWN86544.1"/>
    </source>
</evidence>